<keyword evidence="4 7" id="KW-0863">Zinc-finger</keyword>
<keyword evidence="10" id="KW-1185">Reference proteome</keyword>
<feature type="domain" description="C2H2-type" evidence="8">
    <location>
        <begin position="1"/>
        <end position="24"/>
    </location>
</feature>
<name>A0A091NPS0_APAVI</name>
<dbReference type="GO" id="GO:0008270">
    <property type="term" value="F:zinc ion binding"/>
    <property type="evidence" value="ECO:0007669"/>
    <property type="project" value="UniProtKB-KW"/>
</dbReference>
<evidence type="ECO:0000256" key="1">
    <source>
        <dbReference type="ARBA" id="ARBA00004123"/>
    </source>
</evidence>
<evidence type="ECO:0000259" key="8">
    <source>
        <dbReference type="PROSITE" id="PS50157"/>
    </source>
</evidence>
<dbReference type="Gene3D" id="3.30.160.60">
    <property type="entry name" value="Classic Zinc Finger"/>
    <property type="match status" value="2"/>
</dbReference>
<feature type="domain" description="C2H2-type" evidence="8">
    <location>
        <begin position="25"/>
        <end position="50"/>
    </location>
</feature>
<dbReference type="GO" id="GO:0000978">
    <property type="term" value="F:RNA polymerase II cis-regulatory region sequence-specific DNA binding"/>
    <property type="evidence" value="ECO:0007669"/>
    <property type="project" value="TreeGrafter"/>
</dbReference>
<dbReference type="EMBL" id="KL389342">
    <property type="protein sequence ID" value="KFP91087.1"/>
    <property type="molecule type" value="Genomic_DNA"/>
</dbReference>
<comment type="subcellular location">
    <subcellularLocation>
        <location evidence="1">Nucleus</location>
    </subcellularLocation>
</comment>
<keyword evidence="5" id="KW-0862">Zinc</keyword>
<evidence type="ECO:0000256" key="6">
    <source>
        <dbReference type="ARBA" id="ARBA00023242"/>
    </source>
</evidence>
<evidence type="ECO:0000256" key="4">
    <source>
        <dbReference type="ARBA" id="ARBA00022771"/>
    </source>
</evidence>
<keyword evidence="6" id="KW-0539">Nucleus</keyword>
<keyword evidence="2" id="KW-0479">Metal-binding</keyword>
<dbReference type="GO" id="GO:0005634">
    <property type="term" value="C:nucleus"/>
    <property type="evidence" value="ECO:0007669"/>
    <property type="project" value="UniProtKB-SubCell"/>
</dbReference>
<reference evidence="9 10" key="1">
    <citation type="submission" date="2014-04" db="EMBL/GenBank/DDBJ databases">
        <title>Genome evolution of avian class.</title>
        <authorList>
            <person name="Zhang G."/>
            <person name="Li C."/>
        </authorList>
    </citation>
    <scope>NUCLEOTIDE SEQUENCE [LARGE SCALE GENOMIC DNA]</scope>
    <source>
        <strain evidence="9">BGI_N311</strain>
    </source>
</reference>
<keyword evidence="3" id="KW-0677">Repeat</keyword>
<dbReference type="SUPFAM" id="SSF57667">
    <property type="entry name" value="beta-beta-alpha zinc fingers"/>
    <property type="match status" value="1"/>
</dbReference>
<evidence type="ECO:0000256" key="7">
    <source>
        <dbReference type="PROSITE-ProRule" id="PRU00042"/>
    </source>
</evidence>
<accession>A0A091NPS0</accession>
<dbReference type="InterPro" id="IPR036236">
    <property type="entry name" value="Znf_C2H2_sf"/>
</dbReference>
<evidence type="ECO:0000313" key="10">
    <source>
        <dbReference type="Proteomes" id="UP000054244"/>
    </source>
</evidence>
<dbReference type="FunFam" id="3.30.160.60:FF:000512">
    <property type="entry name" value="zinc finger protein 197 isoform X1"/>
    <property type="match status" value="1"/>
</dbReference>
<proteinExistence type="predicted"/>
<evidence type="ECO:0000313" key="9">
    <source>
        <dbReference type="EMBL" id="KFP91087.1"/>
    </source>
</evidence>
<organism evidence="9 10">
    <name type="scientific">Apaloderma vittatum</name>
    <name type="common">Bar-tailed trogon</name>
    <dbReference type="NCBI Taxonomy" id="57397"/>
    <lineage>
        <taxon>Eukaryota</taxon>
        <taxon>Metazoa</taxon>
        <taxon>Chordata</taxon>
        <taxon>Craniata</taxon>
        <taxon>Vertebrata</taxon>
        <taxon>Euteleostomi</taxon>
        <taxon>Archelosauria</taxon>
        <taxon>Archosauria</taxon>
        <taxon>Dinosauria</taxon>
        <taxon>Saurischia</taxon>
        <taxon>Theropoda</taxon>
        <taxon>Coelurosauria</taxon>
        <taxon>Aves</taxon>
        <taxon>Neognathae</taxon>
        <taxon>Neoaves</taxon>
        <taxon>Telluraves</taxon>
        <taxon>Coraciimorphae</taxon>
        <taxon>Trogoniformes</taxon>
        <taxon>Trogonidae</taxon>
        <taxon>Apaloderma</taxon>
    </lineage>
</organism>
<evidence type="ECO:0000256" key="2">
    <source>
        <dbReference type="ARBA" id="ARBA00022723"/>
    </source>
</evidence>
<evidence type="ECO:0000256" key="5">
    <source>
        <dbReference type="ARBA" id="ARBA00022833"/>
    </source>
</evidence>
<evidence type="ECO:0000256" key="3">
    <source>
        <dbReference type="ARBA" id="ARBA00022737"/>
    </source>
</evidence>
<gene>
    <name evidence="9" type="ORF">N311_04365</name>
</gene>
<feature type="non-terminal residue" evidence="9">
    <location>
        <position position="50"/>
    </location>
</feature>
<protein>
    <submittedName>
        <fullName evidence="9">Zinc finger protein Xfin</fullName>
    </submittedName>
</protein>
<dbReference type="InterPro" id="IPR013087">
    <property type="entry name" value="Znf_C2H2_type"/>
</dbReference>
<feature type="non-terminal residue" evidence="9">
    <location>
        <position position="1"/>
    </location>
</feature>
<dbReference type="PANTHER" id="PTHR23226">
    <property type="entry name" value="ZINC FINGER AND SCAN DOMAIN-CONTAINING"/>
    <property type="match status" value="1"/>
</dbReference>
<sequence length="50" mass="5666">ECGKSFVNSTSLQQQEMTHTKETPFLCTTCGKSFIWRSDLSCHQCIHTGE</sequence>
<dbReference type="Proteomes" id="UP000054244">
    <property type="component" value="Unassembled WGS sequence"/>
</dbReference>
<dbReference type="PROSITE" id="PS50157">
    <property type="entry name" value="ZINC_FINGER_C2H2_2"/>
    <property type="match status" value="2"/>
</dbReference>
<dbReference type="AlphaFoldDB" id="A0A091NPS0"/>
<dbReference type="GO" id="GO:0000981">
    <property type="term" value="F:DNA-binding transcription factor activity, RNA polymerase II-specific"/>
    <property type="evidence" value="ECO:0007669"/>
    <property type="project" value="TreeGrafter"/>
</dbReference>
<dbReference type="PROSITE" id="PS00028">
    <property type="entry name" value="ZINC_FINGER_C2H2_1"/>
    <property type="match status" value="1"/>
</dbReference>
<dbReference type="PANTHER" id="PTHR23226:SF416">
    <property type="entry name" value="FI01424P"/>
    <property type="match status" value="1"/>
</dbReference>